<reference evidence="13" key="1">
    <citation type="submission" date="2020-11" db="EMBL/GenBank/DDBJ databases">
        <title>Nocardioides sp. CBS4Y-1, whole genome shotgun sequence.</title>
        <authorList>
            <person name="Tuo L."/>
        </authorList>
    </citation>
    <scope>NUCLEOTIDE SEQUENCE</scope>
    <source>
        <strain evidence="13">CBS4Y-1</strain>
    </source>
</reference>
<comment type="cofactor">
    <cofactor evidence="1">
        <name>heme b</name>
        <dbReference type="ChEBI" id="CHEBI:60344"/>
    </cofactor>
</comment>
<keyword evidence="4" id="KW-0479">Metal-binding</keyword>
<evidence type="ECO:0000259" key="12">
    <source>
        <dbReference type="Pfam" id="PF20628"/>
    </source>
</evidence>
<dbReference type="SUPFAM" id="SSF54909">
    <property type="entry name" value="Dimeric alpha+beta barrel"/>
    <property type="match status" value="1"/>
</dbReference>
<dbReference type="InterPro" id="IPR006311">
    <property type="entry name" value="TAT_signal"/>
</dbReference>
<dbReference type="PANTHER" id="PTHR30521">
    <property type="entry name" value="DEFERROCHELATASE/PEROXIDASE"/>
    <property type="match status" value="1"/>
</dbReference>
<comment type="similarity">
    <text evidence="8">Belongs to the DyP-type peroxidase family.</text>
</comment>
<gene>
    <name evidence="13" type="ORF">ISG29_04795</name>
</gene>
<evidence type="ECO:0000256" key="4">
    <source>
        <dbReference type="ARBA" id="ARBA00022723"/>
    </source>
</evidence>
<evidence type="ECO:0000256" key="1">
    <source>
        <dbReference type="ARBA" id="ARBA00001970"/>
    </source>
</evidence>
<keyword evidence="7" id="KW-0408">Iron</keyword>
<evidence type="ECO:0000256" key="9">
    <source>
        <dbReference type="SAM" id="MobiDB-lite"/>
    </source>
</evidence>
<dbReference type="InterPro" id="IPR006314">
    <property type="entry name" value="Dyp_peroxidase"/>
</dbReference>
<keyword evidence="2 13" id="KW-0575">Peroxidase</keyword>
<dbReference type="InterPro" id="IPR011008">
    <property type="entry name" value="Dimeric_a/b-barrel"/>
</dbReference>
<feature type="chain" id="PRO_5037635051" evidence="10">
    <location>
        <begin position="30"/>
        <end position="409"/>
    </location>
</feature>
<evidence type="ECO:0000256" key="2">
    <source>
        <dbReference type="ARBA" id="ARBA00022559"/>
    </source>
</evidence>
<dbReference type="Proteomes" id="UP000656804">
    <property type="component" value="Unassembled WGS sequence"/>
</dbReference>
<evidence type="ECO:0000256" key="6">
    <source>
        <dbReference type="ARBA" id="ARBA00023002"/>
    </source>
</evidence>
<evidence type="ECO:0000313" key="13">
    <source>
        <dbReference type="EMBL" id="MBF4160997.1"/>
    </source>
</evidence>
<proteinExistence type="inferred from homology"/>
<dbReference type="PANTHER" id="PTHR30521:SF4">
    <property type="entry name" value="DEFERROCHELATASE"/>
    <property type="match status" value="1"/>
</dbReference>
<dbReference type="InterPro" id="IPR048328">
    <property type="entry name" value="Dyp_perox_C"/>
</dbReference>
<dbReference type="GO" id="GO:0020037">
    <property type="term" value="F:heme binding"/>
    <property type="evidence" value="ECO:0007669"/>
    <property type="project" value="InterPro"/>
</dbReference>
<name>A0A930UZJ9_9ACTN</name>
<dbReference type="GO" id="GO:0004601">
    <property type="term" value="F:peroxidase activity"/>
    <property type="evidence" value="ECO:0007669"/>
    <property type="project" value="UniProtKB-KW"/>
</dbReference>
<dbReference type="PROSITE" id="PS51257">
    <property type="entry name" value="PROKAR_LIPOPROTEIN"/>
    <property type="match status" value="1"/>
</dbReference>
<dbReference type="Pfam" id="PF20628">
    <property type="entry name" value="Dyp_perox_C"/>
    <property type="match status" value="1"/>
</dbReference>
<evidence type="ECO:0000259" key="11">
    <source>
        <dbReference type="Pfam" id="PF04261"/>
    </source>
</evidence>
<dbReference type="PROSITE" id="PS51404">
    <property type="entry name" value="DYP_PEROXIDASE"/>
    <property type="match status" value="1"/>
</dbReference>
<dbReference type="GO" id="GO:0005829">
    <property type="term" value="C:cytosol"/>
    <property type="evidence" value="ECO:0007669"/>
    <property type="project" value="TreeGrafter"/>
</dbReference>
<evidence type="ECO:0000256" key="3">
    <source>
        <dbReference type="ARBA" id="ARBA00022617"/>
    </source>
</evidence>
<evidence type="ECO:0000256" key="5">
    <source>
        <dbReference type="ARBA" id="ARBA00022729"/>
    </source>
</evidence>
<evidence type="ECO:0000256" key="10">
    <source>
        <dbReference type="SAM" id="SignalP"/>
    </source>
</evidence>
<evidence type="ECO:0000256" key="7">
    <source>
        <dbReference type="ARBA" id="ARBA00023004"/>
    </source>
</evidence>
<organism evidence="13 14">
    <name type="scientific">Nocardioides acrostichi</name>
    <dbReference type="NCBI Taxonomy" id="2784339"/>
    <lineage>
        <taxon>Bacteria</taxon>
        <taxon>Bacillati</taxon>
        <taxon>Actinomycetota</taxon>
        <taxon>Actinomycetes</taxon>
        <taxon>Propionibacteriales</taxon>
        <taxon>Nocardioidaceae</taxon>
        <taxon>Nocardioides</taxon>
    </lineage>
</organism>
<evidence type="ECO:0000256" key="8">
    <source>
        <dbReference type="ARBA" id="ARBA00025737"/>
    </source>
</evidence>
<keyword evidence="3" id="KW-0349">Heme</keyword>
<dbReference type="InterPro" id="IPR048327">
    <property type="entry name" value="Dyp_perox_N"/>
</dbReference>
<dbReference type="Pfam" id="PF04261">
    <property type="entry name" value="Dyp_perox_N"/>
    <property type="match status" value="1"/>
</dbReference>
<dbReference type="PROSITE" id="PS51318">
    <property type="entry name" value="TAT"/>
    <property type="match status" value="1"/>
</dbReference>
<feature type="signal peptide" evidence="10">
    <location>
        <begin position="1"/>
        <end position="29"/>
    </location>
</feature>
<accession>A0A930UZJ9</accession>
<dbReference type="NCBIfam" id="TIGR01413">
    <property type="entry name" value="Dyp_perox_fam"/>
    <property type="match status" value="1"/>
</dbReference>
<keyword evidence="5 10" id="KW-0732">Signal</keyword>
<feature type="domain" description="Dyp-type peroxidase N-terminal" evidence="11">
    <location>
        <begin position="57"/>
        <end position="207"/>
    </location>
</feature>
<dbReference type="GO" id="GO:0046872">
    <property type="term" value="F:metal ion binding"/>
    <property type="evidence" value="ECO:0007669"/>
    <property type="project" value="UniProtKB-KW"/>
</dbReference>
<comment type="caution">
    <text evidence="13">The sequence shown here is derived from an EMBL/GenBank/DDBJ whole genome shotgun (WGS) entry which is preliminary data.</text>
</comment>
<keyword evidence="6" id="KW-0560">Oxidoreductase</keyword>
<evidence type="ECO:0000313" key="14">
    <source>
        <dbReference type="Proteomes" id="UP000656804"/>
    </source>
</evidence>
<sequence>MDRRGLFRGLAGTGLAAGAAGLAAGCAHAGASARADEPATDAPDGPDRVISPYGEHQPGIAGEPGSAVSVLALDVVATDRGGLAEALKALSSRVGTLTQGYAPRPTGISGPPSDSGVLGPDVPADGLTVTVSVGASLFDHRFGLAGAKPLRLKPMHAFADDDLDAARCGGDLLLQVSADHGDTVLHAVRDLMRHTRGALAPRWRIDGARPPSRPTGAPRNHLGFKDGIANPSADDFDALVWAGDDEPAWTAGGSYHVVRIIRMLTEFWDRVGLSEQERMIGRRRDSGAPLSGSTDADDPDYSDDPRGSVTPLDSHIRLANPRTDATADQRMLRRAWNYDAGLDLAGNLDLGLVFTCFQTDLERAFETVQHRLQGEPLVDYITPVGGGYFFALPGLRDEQDRYGRGLLDT</sequence>
<dbReference type="EMBL" id="JADIVZ010000001">
    <property type="protein sequence ID" value="MBF4160997.1"/>
    <property type="molecule type" value="Genomic_DNA"/>
</dbReference>
<feature type="region of interest" description="Disordered" evidence="9">
    <location>
        <begin position="279"/>
        <end position="313"/>
    </location>
</feature>
<keyword evidence="14" id="KW-1185">Reference proteome</keyword>
<dbReference type="AlphaFoldDB" id="A0A930UZJ9"/>
<feature type="domain" description="Dyp-type peroxidase C-terminal" evidence="12">
    <location>
        <begin position="218"/>
        <end position="394"/>
    </location>
</feature>
<protein>
    <submittedName>
        <fullName evidence="13">Dyp-type peroxidase</fullName>
    </submittedName>
</protein>